<dbReference type="STRING" id="645134.A0A0L0HC96"/>
<organism evidence="3 4">
    <name type="scientific">Spizellomyces punctatus (strain DAOM BR117)</name>
    <dbReference type="NCBI Taxonomy" id="645134"/>
    <lineage>
        <taxon>Eukaryota</taxon>
        <taxon>Fungi</taxon>
        <taxon>Fungi incertae sedis</taxon>
        <taxon>Chytridiomycota</taxon>
        <taxon>Chytridiomycota incertae sedis</taxon>
        <taxon>Chytridiomycetes</taxon>
        <taxon>Spizellomycetales</taxon>
        <taxon>Spizellomycetaceae</taxon>
        <taxon>Spizellomyces</taxon>
    </lineage>
</organism>
<dbReference type="RefSeq" id="XP_016606847.1">
    <property type="nucleotide sequence ID" value="XM_016753994.1"/>
</dbReference>
<dbReference type="VEuPathDB" id="FungiDB:SPPG_05785"/>
<keyword evidence="4" id="KW-1185">Reference proteome</keyword>
<gene>
    <name evidence="3" type="ORF">SPPG_05785</name>
</gene>
<protein>
    <recommendedName>
        <fullName evidence="2">CCD97-like C-terminal domain-containing protein</fullName>
    </recommendedName>
</protein>
<feature type="compositionally biased region" description="Basic and acidic residues" evidence="1">
    <location>
        <begin position="188"/>
        <end position="199"/>
    </location>
</feature>
<dbReference type="InterPro" id="IPR018613">
    <property type="entry name" value="Ccdc97-like"/>
</dbReference>
<feature type="region of interest" description="Disordered" evidence="1">
    <location>
        <begin position="163"/>
        <end position="199"/>
    </location>
</feature>
<reference evidence="3 4" key="1">
    <citation type="submission" date="2009-08" db="EMBL/GenBank/DDBJ databases">
        <title>The Genome Sequence of Spizellomyces punctatus strain DAOM BR117.</title>
        <authorList>
            <consortium name="The Broad Institute Genome Sequencing Platform"/>
            <person name="Russ C."/>
            <person name="Cuomo C."/>
            <person name="Shea T."/>
            <person name="Young S.K."/>
            <person name="Zeng Q."/>
            <person name="Koehrsen M."/>
            <person name="Haas B."/>
            <person name="Borodovsky M."/>
            <person name="Guigo R."/>
            <person name="Alvarado L."/>
            <person name="Berlin A."/>
            <person name="Bochicchio J."/>
            <person name="Borenstein D."/>
            <person name="Chapman S."/>
            <person name="Chen Z."/>
            <person name="Engels R."/>
            <person name="Freedman E."/>
            <person name="Gellesch M."/>
            <person name="Goldberg J."/>
            <person name="Griggs A."/>
            <person name="Gujja S."/>
            <person name="Heiman D."/>
            <person name="Hepburn T."/>
            <person name="Howarth C."/>
            <person name="Jen D."/>
            <person name="Larson L."/>
            <person name="Lewis B."/>
            <person name="Mehta T."/>
            <person name="Park D."/>
            <person name="Pearson M."/>
            <person name="Roberts A."/>
            <person name="Saif S."/>
            <person name="Shenoy N."/>
            <person name="Sisk P."/>
            <person name="Stolte C."/>
            <person name="Sykes S."/>
            <person name="Thomson T."/>
            <person name="Walk T."/>
            <person name="White J."/>
            <person name="Yandava C."/>
            <person name="Burger G."/>
            <person name="Gray M.W."/>
            <person name="Holland P.W.H."/>
            <person name="King N."/>
            <person name="Lang F.B.F."/>
            <person name="Roger A.J."/>
            <person name="Ruiz-Trillo I."/>
            <person name="Lander E."/>
            <person name="Nusbaum C."/>
        </authorList>
    </citation>
    <scope>NUCLEOTIDE SEQUENCE [LARGE SCALE GENOMIC DNA]</scope>
    <source>
        <strain evidence="3 4">DAOM BR117</strain>
    </source>
</reference>
<dbReference type="PANTHER" id="PTHR31840:SF1">
    <property type="entry name" value="COILED-COIL DOMAIN-CONTAINING PROTEIN 97"/>
    <property type="match status" value="1"/>
</dbReference>
<feature type="compositionally biased region" description="Acidic residues" evidence="1">
    <location>
        <begin position="168"/>
        <end position="187"/>
    </location>
</feature>
<dbReference type="OrthoDB" id="333176at2759"/>
<dbReference type="GeneID" id="27689137"/>
<dbReference type="eggNOG" id="KOG3044">
    <property type="taxonomic scope" value="Eukaryota"/>
</dbReference>
<dbReference type="EMBL" id="KQ257459">
    <property type="protein sequence ID" value="KNC98807.1"/>
    <property type="molecule type" value="Genomic_DNA"/>
</dbReference>
<name>A0A0L0HC96_SPIPD</name>
<evidence type="ECO:0000256" key="1">
    <source>
        <dbReference type="SAM" id="MobiDB-lite"/>
    </source>
</evidence>
<proteinExistence type="predicted"/>
<dbReference type="InterPro" id="IPR040233">
    <property type="entry name" value="CCD97-like_C"/>
</dbReference>
<dbReference type="Proteomes" id="UP000053201">
    <property type="component" value="Unassembled WGS sequence"/>
</dbReference>
<evidence type="ECO:0000259" key="2">
    <source>
        <dbReference type="Pfam" id="PF09747"/>
    </source>
</evidence>
<evidence type="ECO:0000313" key="3">
    <source>
        <dbReference type="EMBL" id="KNC98807.1"/>
    </source>
</evidence>
<dbReference type="Pfam" id="PF09747">
    <property type="entry name" value="CCD97-like_C"/>
    <property type="match status" value="1"/>
</dbReference>
<accession>A0A0L0HC96</accession>
<sequence length="296" mass="34644">MDTTAVHAILDHLLSNPDFNLKTLRLGEEPPTAELQRTILSSTLERDKGLFLEKWGKFLGSQQLEFFHPFADQYEVKYYLNQYQSVSRSLTKAQIRNRRINYMNQNLSDEYFSDDAFKDREPALYEEYIGRYLPPPQAFPDSMTLVDRIYSNMDRATHLETLGRQHEIEEEQFEEFDTDEEEDVQDQQEERDLESKNKRAIKVDESIDLEATMAEGEDEGPISDEEKEALAEEFRTLMRLRFIDGEESDFEYSNVDNNALYDLSDQSLQDDADAYFDSEEPSAGVDEDRGYLMEDF</sequence>
<dbReference type="PANTHER" id="PTHR31840">
    <property type="entry name" value="COILED-COIL DOMAIN-CONTAINING PROTEIN 97"/>
    <property type="match status" value="1"/>
</dbReference>
<dbReference type="AlphaFoldDB" id="A0A0L0HC96"/>
<dbReference type="OMA" id="LDVYMRH"/>
<dbReference type="InParanoid" id="A0A0L0HC96"/>
<feature type="domain" description="CCD97-like C-terminal" evidence="2">
    <location>
        <begin position="97"/>
        <end position="279"/>
    </location>
</feature>
<evidence type="ECO:0000313" key="4">
    <source>
        <dbReference type="Proteomes" id="UP000053201"/>
    </source>
</evidence>